<sequence>MLVFMTFSIWLGIAVCLGTGIGFLLFGSRQPKQMALLESRNHRCC</sequence>
<keyword evidence="1" id="KW-0472">Membrane</keyword>
<keyword evidence="1" id="KW-0812">Transmembrane</keyword>
<dbReference type="Proteomes" id="UP000035642">
    <property type="component" value="Unassembled WGS sequence"/>
</dbReference>
<dbReference type="AlphaFoldDB" id="A0A0K0CUJ1"/>
<protein>
    <submittedName>
        <fullName evidence="3">Copper transporter</fullName>
    </submittedName>
</protein>
<evidence type="ECO:0000313" key="3">
    <source>
        <dbReference type="WBParaSite" id="ACAC_0000089501-mRNA-1"/>
    </source>
</evidence>
<reference evidence="2" key="1">
    <citation type="submission" date="2012-09" db="EMBL/GenBank/DDBJ databases">
        <authorList>
            <person name="Martin A.A."/>
        </authorList>
    </citation>
    <scope>NUCLEOTIDE SEQUENCE</scope>
</reference>
<keyword evidence="2" id="KW-1185">Reference proteome</keyword>
<accession>A0A0K0CUJ1</accession>
<name>A0A0K0CUJ1_ANGCA</name>
<organism evidence="2 3">
    <name type="scientific">Angiostrongylus cantonensis</name>
    <name type="common">Rat lungworm</name>
    <dbReference type="NCBI Taxonomy" id="6313"/>
    <lineage>
        <taxon>Eukaryota</taxon>
        <taxon>Metazoa</taxon>
        <taxon>Ecdysozoa</taxon>
        <taxon>Nematoda</taxon>
        <taxon>Chromadorea</taxon>
        <taxon>Rhabditida</taxon>
        <taxon>Rhabditina</taxon>
        <taxon>Rhabditomorpha</taxon>
        <taxon>Strongyloidea</taxon>
        <taxon>Metastrongylidae</taxon>
        <taxon>Angiostrongylus</taxon>
    </lineage>
</organism>
<evidence type="ECO:0000256" key="1">
    <source>
        <dbReference type="SAM" id="Phobius"/>
    </source>
</evidence>
<evidence type="ECO:0000313" key="2">
    <source>
        <dbReference type="Proteomes" id="UP000035642"/>
    </source>
</evidence>
<keyword evidence="1" id="KW-1133">Transmembrane helix</keyword>
<dbReference type="WBParaSite" id="ACAC_0000089501-mRNA-1">
    <property type="protein sequence ID" value="ACAC_0000089501-mRNA-1"/>
    <property type="gene ID" value="ACAC_0000089501"/>
</dbReference>
<reference evidence="3" key="2">
    <citation type="submission" date="2017-02" db="UniProtKB">
        <authorList>
            <consortium name="WormBaseParasite"/>
        </authorList>
    </citation>
    <scope>IDENTIFICATION</scope>
</reference>
<proteinExistence type="predicted"/>
<feature type="transmembrane region" description="Helical" evidence="1">
    <location>
        <begin position="6"/>
        <end position="26"/>
    </location>
</feature>